<dbReference type="PROSITE" id="PS51457">
    <property type="entry name" value="BEN"/>
    <property type="match status" value="1"/>
</dbReference>
<dbReference type="AlphaFoldDB" id="A0AAD4K6J3"/>
<evidence type="ECO:0000259" key="2">
    <source>
        <dbReference type="PROSITE" id="PS51457"/>
    </source>
</evidence>
<dbReference type="Pfam" id="PF10523">
    <property type="entry name" value="BEN"/>
    <property type="match status" value="1"/>
</dbReference>
<feature type="coiled-coil region" evidence="1">
    <location>
        <begin position="20"/>
        <end position="47"/>
    </location>
</feature>
<feature type="domain" description="BEN" evidence="2">
    <location>
        <begin position="58"/>
        <end position="155"/>
    </location>
</feature>
<evidence type="ECO:0000313" key="3">
    <source>
        <dbReference type="EMBL" id="KAH8378443.1"/>
    </source>
</evidence>
<evidence type="ECO:0000313" key="4">
    <source>
        <dbReference type="Proteomes" id="UP001200034"/>
    </source>
</evidence>
<evidence type="ECO:0000256" key="1">
    <source>
        <dbReference type="SAM" id="Coils"/>
    </source>
</evidence>
<dbReference type="Gene3D" id="1.10.10.2590">
    <property type="entry name" value="BEN domain"/>
    <property type="match status" value="1"/>
</dbReference>
<proteinExistence type="predicted"/>
<dbReference type="Proteomes" id="UP001200034">
    <property type="component" value="Unassembled WGS sequence"/>
</dbReference>
<protein>
    <recommendedName>
        <fullName evidence="2">BEN domain-containing protein</fullName>
    </recommendedName>
</protein>
<dbReference type="GO" id="GO:0003677">
    <property type="term" value="F:DNA binding"/>
    <property type="evidence" value="ECO:0007669"/>
    <property type="project" value="InterPro"/>
</dbReference>
<organism evidence="3 4">
    <name type="scientific">Drosophila rubida</name>
    <dbReference type="NCBI Taxonomy" id="30044"/>
    <lineage>
        <taxon>Eukaryota</taxon>
        <taxon>Metazoa</taxon>
        <taxon>Ecdysozoa</taxon>
        <taxon>Arthropoda</taxon>
        <taxon>Hexapoda</taxon>
        <taxon>Insecta</taxon>
        <taxon>Pterygota</taxon>
        <taxon>Neoptera</taxon>
        <taxon>Endopterygota</taxon>
        <taxon>Diptera</taxon>
        <taxon>Brachycera</taxon>
        <taxon>Muscomorpha</taxon>
        <taxon>Ephydroidea</taxon>
        <taxon>Drosophilidae</taxon>
        <taxon>Drosophila</taxon>
    </lineage>
</organism>
<dbReference type="SMART" id="SM01025">
    <property type="entry name" value="BEN"/>
    <property type="match status" value="1"/>
</dbReference>
<dbReference type="EMBL" id="JAJJHW010001127">
    <property type="protein sequence ID" value="KAH8378443.1"/>
    <property type="molecule type" value="Genomic_DNA"/>
</dbReference>
<keyword evidence="4" id="KW-1185">Reference proteome</keyword>
<reference evidence="3" key="1">
    <citation type="journal article" date="2021" name="Mol. Ecol. Resour.">
        <title>Phylogenomic analyses of the genus Drosophila reveals genomic signals of climate adaptation.</title>
        <authorList>
            <person name="Li F."/>
            <person name="Rane R.V."/>
            <person name="Luria V."/>
            <person name="Xiong Z."/>
            <person name="Chen J."/>
            <person name="Li Z."/>
            <person name="Catullo R.A."/>
            <person name="Griffin P.C."/>
            <person name="Schiffer M."/>
            <person name="Pearce S."/>
            <person name="Lee S.F."/>
            <person name="McElroy K."/>
            <person name="Stocker A."/>
            <person name="Shirriffs J."/>
            <person name="Cockerell F."/>
            <person name="Coppin C."/>
            <person name="Sgro C.M."/>
            <person name="Karger A."/>
            <person name="Cain J.W."/>
            <person name="Weber J.A."/>
            <person name="Santpere G."/>
            <person name="Kirschner M.W."/>
            <person name="Hoffmann A.A."/>
            <person name="Oakeshott J.G."/>
            <person name="Zhang G."/>
        </authorList>
    </citation>
    <scope>NUCLEOTIDE SEQUENCE</scope>
    <source>
        <strain evidence="3">BGI-SZ-2011g</strain>
    </source>
</reference>
<name>A0AAD4K6J3_9MUSC</name>
<comment type="caution">
    <text evidence="3">The sequence shown here is derived from an EMBL/GenBank/DDBJ whole genome shotgun (WGS) entry which is preliminary data.</text>
</comment>
<keyword evidence="1" id="KW-0175">Coiled coil</keyword>
<gene>
    <name evidence="3" type="ORF">KR093_011362</name>
</gene>
<accession>A0AAD4K6J3</accession>
<dbReference type="InterPro" id="IPR018379">
    <property type="entry name" value="BEN_domain"/>
</dbReference>
<sequence>MNKTTQTPRGFYKDSSDKFMRSFRAKLDQLEGQLLQLKLKRRANNAKPGGKGKIIIGPNGTRMPKKLYEGINWTCYKKATRDLCKGVFGIKMLATHTLCGRPGRGAVIHNRKTKQKLPPTQVQDIEHCVQSQFKVDQLAIRGVIRQVCADAGRTLKIAGEEPKV</sequence>